<keyword evidence="3" id="KW-1185">Reference proteome</keyword>
<evidence type="ECO:0000313" key="3">
    <source>
        <dbReference type="Proteomes" id="UP000023795"/>
    </source>
</evidence>
<organism evidence="2 3">
    <name type="scientific">Moraxella macacae 0408225</name>
    <dbReference type="NCBI Taxonomy" id="1230338"/>
    <lineage>
        <taxon>Bacteria</taxon>
        <taxon>Pseudomonadati</taxon>
        <taxon>Pseudomonadota</taxon>
        <taxon>Gammaproteobacteria</taxon>
        <taxon>Moraxellales</taxon>
        <taxon>Moraxellaceae</taxon>
        <taxon>Moraxella</taxon>
    </lineage>
</organism>
<dbReference type="RefSeq" id="WP_009767112.1">
    <property type="nucleotide sequence ID" value="NZ_ANIN01000001.1"/>
</dbReference>
<dbReference type="eggNOG" id="COG1196">
    <property type="taxonomic scope" value="Bacteria"/>
</dbReference>
<dbReference type="EMBL" id="ANIN01000001">
    <property type="protein sequence ID" value="ELA09292.1"/>
    <property type="molecule type" value="Genomic_DNA"/>
</dbReference>
<gene>
    <name evidence="2" type="ORF">MOMA_02765</name>
</gene>
<proteinExistence type="predicted"/>
<dbReference type="PATRIC" id="fig|1230338.3.peg.605"/>
<feature type="region of interest" description="Disordered" evidence="1">
    <location>
        <begin position="381"/>
        <end position="402"/>
    </location>
</feature>
<evidence type="ECO:0000256" key="1">
    <source>
        <dbReference type="SAM" id="MobiDB-lite"/>
    </source>
</evidence>
<dbReference type="OrthoDB" id="8914008at2"/>
<reference evidence="2 3" key="1">
    <citation type="journal article" date="2013" name="Genome Announc.">
        <title>Genome Sequence of Moraxella macacae 0408225, a Novel Bacterial Species Isolated from a Cynomolgus Macaque with Epistaxis.</title>
        <authorList>
            <person name="Ladner J.T."/>
            <person name="Whitehouse C.A."/>
            <person name="Koroleva G.I."/>
            <person name="Palacios G.F."/>
        </authorList>
    </citation>
    <scope>NUCLEOTIDE SEQUENCE [LARGE SCALE GENOMIC DNA]</scope>
    <source>
        <strain evidence="2 3">0408225</strain>
    </source>
</reference>
<sequence length="545" mass="62667">MSVIIQTGHQSSYSRHFMQMLYERGLSEPMKSHTHHLSAHEITETLAKVYSNKGSLLNTKMVDNLVVDLLLSNIDNENWGWVDENNLYTLHYWQEADPNIRFILVFDSPVLALKNLLVENLDAKILDEALKQWIDYHQTMLDFFEKSPNNCLLIEGKAAVDNLMHVKEHIQAIATDLKLKSNWQVNAIGTEIKPVETPVLDVVIDEILSAYPECFELYKKLLNKATIAIKQDLVVTKEKKLANLINSFNALKKNDLFLQQTEKMLVGLKHENQQLSEKLTKTTLLIEHAKSNDKQAEKENQLLLNQLHKAQEQVEQYYLENKKSSDHLSQEKKKADELVKKSDELSKKSDELVKKVTELEKAKKQADEELVKEREKLAQAQNNLDKSKLDKNNGDNSSITENDLMIKQLHKVQEELEKYYLENQRLKQGKPAEPKPVYYGAANRVKEDLPYRLGATMVSHSKSAKDLAILPLALAKEYRSFQKNEKNHKDLPPLEAYQDAQEAEKVKRHLSYRLGKTLVDSLKSPKDVVDLPMKLGKELVLFKGK</sequence>
<feature type="region of interest" description="Disordered" evidence="1">
    <location>
        <begin position="320"/>
        <end position="344"/>
    </location>
</feature>
<dbReference type="Proteomes" id="UP000023795">
    <property type="component" value="Unassembled WGS sequence"/>
</dbReference>
<dbReference type="STRING" id="1230338.MOMA_02765"/>
<comment type="caution">
    <text evidence="2">The sequence shown here is derived from an EMBL/GenBank/DDBJ whole genome shotgun (WGS) entry which is preliminary data.</text>
</comment>
<name>L2F8C3_9GAMM</name>
<protein>
    <submittedName>
        <fullName evidence="2">KfiB protein</fullName>
    </submittedName>
</protein>
<accession>L2F8C3</accession>
<dbReference type="AlphaFoldDB" id="L2F8C3"/>
<evidence type="ECO:0000313" key="2">
    <source>
        <dbReference type="EMBL" id="ELA09292.1"/>
    </source>
</evidence>